<dbReference type="RefSeq" id="WP_213042011.1">
    <property type="nucleotide sequence ID" value="NZ_CAJNBJ010000005.1"/>
</dbReference>
<sequence>MSPAPPQGRRRFDLPPDAEKYLTWYGFLKRLPTTIFRLSLSYMLAFVMLTVGLELTGGVRAGLWKALYYLGGVVFLVSLFLFFAGWISRRSE</sequence>
<comment type="caution">
    <text evidence="2">The sequence shown here is derived from an EMBL/GenBank/DDBJ whole genome shotgun (WGS) entry which is preliminary data.</text>
</comment>
<name>A0ABM8R9V0_9BACT</name>
<evidence type="ECO:0000256" key="1">
    <source>
        <dbReference type="SAM" id="Phobius"/>
    </source>
</evidence>
<reference evidence="2 3" key="1">
    <citation type="submission" date="2021-02" db="EMBL/GenBank/DDBJ databases">
        <authorList>
            <person name="Han P."/>
        </authorList>
    </citation>
    <scope>NUCLEOTIDE SEQUENCE [LARGE SCALE GENOMIC DNA]</scope>
    <source>
        <strain evidence="2">Candidatus Nitrospira sp. ZN2</strain>
    </source>
</reference>
<dbReference type="EMBL" id="CAJNBJ010000005">
    <property type="protein sequence ID" value="CAE6740607.1"/>
    <property type="molecule type" value="Genomic_DNA"/>
</dbReference>
<evidence type="ECO:0000313" key="2">
    <source>
        <dbReference type="EMBL" id="CAE6740607.1"/>
    </source>
</evidence>
<keyword evidence="1" id="KW-1133">Transmembrane helix</keyword>
<proteinExistence type="predicted"/>
<accession>A0ABM8R9V0</accession>
<organism evidence="2 3">
    <name type="scientific">Nitrospira defluvii</name>
    <dbReference type="NCBI Taxonomy" id="330214"/>
    <lineage>
        <taxon>Bacteria</taxon>
        <taxon>Pseudomonadati</taxon>
        <taxon>Nitrospirota</taxon>
        <taxon>Nitrospiria</taxon>
        <taxon>Nitrospirales</taxon>
        <taxon>Nitrospiraceae</taxon>
        <taxon>Nitrospira</taxon>
    </lineage>
</organism>
<dbReference type="Proteomes" id="UP000675880">
    <property type="component" value="Unassembled WGS sequence"/>
</dbReference>
<protein>
    <submittedName>
        <fullName evidence="2">Uncharacterized protein</fullName>
    </submittedName>
</protein>
<evidence type="ECO:0000313" key="3">
    <source>
        <dbReference type="Proteomes" id="UP000675880"/>
    </source>
</evidence>
<keyword evidence="3" id="KW-1185">Reference proteome</keyword>
<feature type="transmembrane region" description="Helical" evidence="1">
    <location>
        <begin position="67"/>
        <end position="87"/>
    </location>
</feature>
<feature type="transmembrane region" description="Helical" evidence="1">
    <location>
        <begin position="35"/>
        <end position="55"/>
    </location>
</feature>
<keyword evidence="1" id="KW-0812">Transmembrane</keyword>
<gene>
    <name evidence="2" type="ORF">NSPZN2_130072</name>
</gene>
<keyword evidence="1" id="KW-0472">Membrane</keyword>